<keyword evidence="1" id="KW-1133">Transmembrane helix</keyword>
<dbReference type="SUPFAM" id="SSF109604">
    <property type="entry name" value="HD-domain/PDEase-like"/>
    <property type="match status" value="1"/>
</dbReference>
<evidence type="ECO:0000256" key="2">
    <source>
        <dbReference type="SAM" id="SignalP"/>
    </source>
</evidence>
<sequence>MSTRSTLLFVVEAAVLAASIAVAALTSTSAQWDPPALVAVILGLALTSDLFAVRHHGQRISGSFLALVLAMALLGPAPAAAIGVTSVLLDQLRSRTPGPLLLANLATFASFPLVGGLIIDAADISEMSAAFPLLVIGVFLLTNLMNFLMIGGHHAFATRVSLAGEFRKIFIPVLPSEVLSAALCALVAAFYVRTGVAAIALMLLVLLVFQYLLRELLLSRERAERLAALQLGVLVSMIETLALRDRMTARHSAAVARYARALAEALGWSEDEQELVHTAALLHDIGKFAFPDSILLADARLTDEQWEAVKRHPEDGANIVRRIDGYGPVAEIVHAHHERWDGRGYPRALAGEEIPVGARLLAVADTYDVITARDSYRKPISPTDAVAELRRVSGHQLDPTVVEVFISLLTAGELRFAHGDDADFEAELAFGRRVHAHALPRTG</sequence>
<dbReference type="PROSITE" id="PS51831">
    <property type="entry name" value="HD"/>
    <property type="match status" value="1"/>
</dbReference>
<keyword evidence="1" id="KW-0472">Membrane</keyword>
<evidence type="ECO:0000313" key="6">
    <source>
        <dbReference type="Proteomes" id="UP000278962"/>
    </source>
</evidence>
<name>A0A660LGM2_9ACTN</name>
<feature type="signal peptide" evidence="2">
    <location>
        <begin position="1"/>
        <end position="23"/>
    </location>
</feature>
<dbReference type="PANTHER" id="PTHR45228">
    <property type="entry name" value="CYCLIC DI-GMP PHOSPHODIESTERASE TM_0186-RELATED"/>
    <property type="match status" value="1"/>
</dbReference>
<dbReference type="CDD" id="cd00077">
    <property type="entry name" value="HDc"/>
    <property type="match status" value="1"/>
</dbReference>
<feature type="transmembrane region" description="Helical" evidence="1">
    <location>
        <begin position="196"/>
        <end position="213"/>
    </location>
</feature>
<dbReference type="InterPro" id="IPR006674">
    <property type="entry name" value="HD_domain"/>
</dbReference>
<dbReference type="OrthoDB" id="5241937at2"/>
<keyword evidence="6" id="KW-1185">Reference proteome</keyword>
<protein>
    <submittedName>
        <fullName evidence="5">Putative nucleotidyltransferase with HDIG domain</fullName>
    </submittedName>
</protein>
<dbReference type="GO" id="GO:0016740">
    <property type="term" value="F:transferase activity"/>
    <property type="evidence" value="ECO:0007669"/>
    <property type="project" value="UniProtKB-KW"/>
</dbReference>
<evidence type="ECO:0000313" key="5">
    <source>
        <dbReference type="EMBL" id="RKQ93436.1"/>
    </source>
</evidence>
<dbReference type="InterPro" id="IPR037522">
    <property type="entry name" value="HD_GYP_dom"/>
</dbReference>
<dbReference type="SMART" id="SM00471">
    <property type="entry name" value="HDc"/>
    <property type="match status" value="1"/>
</dbReference>
<keyword evidence="2" id="KW-0732">Signal</keyword>
<feature type="domain" description="HD-GYP" evidence="4">
    <location>
        <begin position="226"/>
        <end position="421"/>
    </location>
</feature>
<dbReference type="Gene3D" id="1.10.3210.10">
    <property type="entry name" value="Hypothetical protein af1432"/>
    <property type="match status" value="1"/>
</dbReference>
<feature type="domain" description="HD" evidence="3">
    <location>
        <begin position="248"/>
        <end position="370"/>
    </location>
</feature>
<keyword evidence="5" id="KW-0808">Transferase</keyword>
<reference evidence="5 6" key="1">
    <citation type="submission" date="2018-10" db="EMBL/GenBank/DDBJ databases">
        <title>Genomic Encyclopedia of Archaeal and Bacterial Type Strains, Phase II (KMG-II): from individual species to whole genera.</title>
        <authorList>
            <person name="Goeker M."/>
        </authorList>
    </citation>
    <scope>NUCLEOTIDE SEQUENCE [LARGE SCALE GENOMIC DNA]</scope>
    <source>
        <strain evidence="5 6">DSM 14954</strain>
    </source>
</reference>
<comment type="caution">
    <text evidence="5">The sequence shown here is derived from an EMBL/GenBank/DDBJ whole genome shotgun (WGS) entry which is preliminary data.</text>
</comment>
<keyword evidence="1" id="KW-0812">Transmembrane</keyword>
<dbReference type="RefSeq" id="WP_147447834.1">
    <property type="nucleotide sequence ID" value="NZ_RBIL01000001.1"/>
</dbReference>
<evidence type="ECO:0000259" key="4">
    <source>
        <dbReference type="PROSITE" id="PS51832"/>
    </source>
</evidence>
<dbReference type="Pfam" id="PF13487">
    <property type="entry name" value="HD_5"/>
    <property type="match status" value="1"/>
</dbReference>
<evidence type="ECO:0000256" key="1">
    <source>
        <dbReference type="SAM" id="Phobius"/>
    </source>
</evidence>
<dbReference type="InterPro" id="IPR052020">
    <property type="entry name" value="Cyclic_di-GMP/3'3'-cGAMP_PDE"/>
</dbReference>
<feature type="transmembrane region" description="Helical" evidence="1">
    <location>
        <begin position="131"/>
        <end position="149"/>
    </location>
</feature>
<feature type="transmembrane region" description="Helical" evidence="1">
    <location>
        <begin position="33"/>
        <end position="52"/>
    </location>
</feature>
<dbReference type="InterPro" id="IPR003607">
    <property type="entry name" value="HD/PDEase_dom"/>
</dbReference>
<dbReference type="NCBIfam" id="TIGR00277">
    <property type="entry name" value="HDIG"/>
    <property type="match status" value="1"/>
</dbReference>
<gene>
    <name evidence="5" type="ORF">C8N24_3303</name>
</gene>
<feature type="transmembrane region" description="Helical" evidence="1">
    <location>
        <begin position="64"/>
        <end position="89"/>
    </location>
</feature>
<dbReference type="AlphaFoldDB" id="A0A660LGM2"/>
<feature type="transmembrane region" description="Helical" evidence="1">
    <location>
        <begin position="169"/>
        <end position="189"/>
    </location>
</feature>
<dbReference type="InterPro" id="IPR006675">
    <property type="entry name" value="HDIG_dom"/>
</dbReference>
<proteinExistence type="predicted"/>
<feature type="chain" id="PRO_5024809322" evidence="2">
    <location>
        <begin position="24"/>
        <end position="443"/>
    </location>
</feature>
<evidence type="ECO:0000259" key="3">
    <source>
        <dbReference type="PROSITE" id="PS51831"/>
    </source>
</evidence>
<dbReference type="PROSITE" id="PS51832">
    <property type="entry name" value="HD_GYP"/>
    <property type="match status" value="1"/>
</dbReference>
<accession>A0A660LGM2</accession>
<organism evidence="5 6">
    <name type="scientific">Solirubrobacter pauli</name>
    <dbReference type="NCBI Taxonomy" id="166793"/>
    <lineage>
        <taxon>Bacteria</taxon>
        <taxon>Bacillati</taxon>
        <taxon>Actinomycetota</taxon>
        <taxon>Thermoleophilia</taxon>
        <taxon>Solirubrobacterales</taxon>
        <taxon>Solirubrobacteraceae</taxon>
        <taxon>Solirubrobacter</taxon>
    </lineage>
</organism>
<dbReference type="EMBL" id="RBIL01000001">
    <property type="protein sequence ID" value="RKQ93436.1"/>
    <property type="molecule type" value="Genomic_DNA"/>
</dbReference>
<dbReference type="Proteomes" id="UP000278962">
    <property type="component" value="Unassembled WGS sequence"/>
</dbReference>
<feature type="transmembrane region" description="Helical" evidence="1">
    <location>
        <begin position="101"/>
        <end position="119"/>
    </location>
</feature>